<dbReference type="EMBL" id="JACSQL010000035">
    <property type="protein sequence ID" value="MBD7971384.1"/>
    <property type="molecule type" value="Genomic_DNA"/>
</dbReference>
<name>A0ABR8T7Q4_9BACL</name>
<dbReference type="Proteomes" id="UP000608071">
    <property type="component" value="Unassembled WGS sequence"/>
</dbReference>
<protein>
    <recommendedName>
        <fullName evidence="4">Helix-turn-helix type 11 domain-containing protein</fullName>
    </recommendedName>
</protein>
<evidence type="ECO:0000256" key="1">
    <source>
        <dbReference type="SAM" id="MobiDB-lite"/>
    </source>
</evidence>
<evidence type="ECO:0008006" key="4">
    <source>
        <dbReference type="Google" id="ProtNLM"/>
    </source>
</evidence>
<sequence>MDNNLLVKDMIKAIENKEIKVAELAIKYGSSDRTIQTKIKKLGFEWDSKEARYNFVGSDKSVFDLAVSEVFKKTITNDSNNINKIISKKEIEKANNQVASSIQENSKITPEKEKDIASKKTSKNKVKNTSGNNGDNIDRLLSGKKVKKVYKGFYLDSDVLSIIDSVDSGIKSELVNECLRKVFKEKGLL</sequence>
<comment type="caution">
    <text evidence="2">The sequence shown here is derived from an EMBL/GenBank/DDBJ whole genome shotgun (WGS) entry which is preliminary data.</text>
</comment>
<reference evidence="2 3" key="1">
    <citation type="submission" date="2020-08" db="EMBL/GenBank/DDBJ databases">
        <title>A Genomic Blueprint of the Chicken Gut Microbiome.</title>
        <authorList>
            <person name="Gilroy R."/>
            <person name="Ravi A."/>
            <person name="Getino M."/>
            <person name="Pursley I."/>
            <person name="Horton D.L."/>
            <person name="Alikhan N.-F."/>
            <person name="Baker D."/>
            <person name="Gharbi K."/>
            <person name="Hall N."/>
            <person name="Watson M."/>
            <person name="Adriaenssens E.M."/>
            <person name="Foster-Nyarko E."/>
            <person name="Jarju S."/>
            <person name="Secka A."/>
            <person name="Antonio M."/>
            <person name="Oren A."/>
            <person name="Chaudhuri R."/>
            <person name="La Ragione R.M."/>
            <person name="Hildebrand F."/>
            <person name="Pallen M.J."/>
        </authorList>
    </citation>
    <scope>NUCLEOTIDE SEQUENCE [LARGE SCALE GENOMIC DNA]</scope>
    <source>
        <strain evidence="2 3">Sa2BVA9</strain>
    </source>
</reference>
<accession>A0ABR8T7Q4</accession>
<proteinExistence type="predicted"/>
<feature type="compositionally biased region" description="Basic and acidic residues" evidence="1">
    <location>
        <begin position="109"/>
        <end position="118"/>
    </location>
</feature>
<feature type="region of interest" description="Disordered" evidence="1">
    <location>
        <begin position="99"/>
        <end position="134"/>
    </location>
</feature>
<evidence type="ECO:0000313" key="2">
    <source>
        <dbReference type="EMBL" id="MBD7971384.1"/>
    </source>
</evidence>
<gene>
    <name evidence="2" type="ORF">H9647_25320</name>
</gene>
<keyword evidence="3" id="KW-1185">Reference proteome</keyword>
<dbReference type="RefSeq" id="WP_191805264.1">
    <property type="nucleotide sequence ID" value="NZ_JACSQL010000035.1"/>
</dbReference>
<feature type="compositionally biased region" description="Polar residues" evidence="1">
    <location>
        <begin position="99"/>
        <end position="108"/>
    </location>
</feature>
<organism evidence="2 3">
    <name type="scientific">Paenibacillus gallinarum</name>
    <dbReference type="NCBI Taxonomy" id="2762232"/>
    <lineage>
        <taxon>Bacteria</taxon>
        <taxon>Bacillati</taxon>
        <taxon>Bacillota</taxon>
        <taxon>Bacilli</taxon>
        <taxon>Bacillales</taxon>
        <taxon>Paenibacillaceae</taxon>
        <taxon>Paenibacillus</taxon>
    </lineage>
</organism>
<evidence type="ECO:0000313" key="3">
    <source>
        <dbReference type="Proteomes" id="UP000608071"/>
    </source>
</evidence>